<keyword evidence="5" id="KW-1185">Reference proteome</keyword>
<dbReference type="Proteomes" id="UP000606721">
    <property type="component" value="Unassembled WGS sequence"/>
</dbReference>
<feature type="domain" description="Teneurin-like YD-shell" evidence="3">
    <location>
        <begin position="10"/>
        <end position="394"/>
    </location>
</feature>
<protein>
    <recommendedName>
        <fullName evidence="3">Teneurin-like YD-shell domain-containing protein</fullName>
    </recommendedName>
</protein>
<gene>
    <name evidence="4" type="ORF">H6F99_17355</name>
</gene>
<reference evidence="4 5" key="1">
    <citation type="journal article" date="2020" name="ISME J.">
        <title>Comparative genomics reveals insights into cyanobacterial evolution and habitat adaptation.</title>
        <authorList>
            <person name="Chen M.Y."/>
            <person name="Teng W.K."/>
            <person name="Zhao L."/>
            <person name="Hu C.X."/>
            <person name="Zhou Y.K."/>
            <person name="Han B.P."/>
            <person name="Song L.R."/>
            <person name="Shu W.S."/>
        </authorList>
    </citation>
    <scope>NUCLEOTIDE SEQUENCE [LARGE SCALE GENOMIC DNA]</scope>
    <source>
        <strain evidence="4 5">FACHB-1040</strain>
    </source>
</reference>
<organism evidence="4 5">
    <name type="scientific">Aphanizomenon flos-aquae FACHB-1040</name>
    <dbReference type="NCBI Taxonomy" id="2692887"/>
    <lineage>
        <taxon>Bacteria</taxon>
        <taxon>Bacillati</taxon>
        <taxon>Cyanobacteriota</taxon>
        <taxon>Cyanophyceae</taxon>
        <taxon>Nostocales</taxon>
        <taxon>Aphanizomenonaceae</taxon>
        <taxon>Aphanizomenon</taxon>
    </lineage>
</organism>
<dbReference type="Gene3D" id="2.180.10.10">
    <property type="entry name" value="RHS repeat-associated core"/>
    <property type="match status" value="1"/>
</dbReference>
<sequence>MGNVLSVADKTNNVAGGNNSYSYDALNRLTKLTQSGNGVSDKRVDFGYNALGQYTSINRYANLTGTQLVNGTTYSYDSLNRLTNLNHSNGTNNVAFYNYVYDVASRITKITDVDGATDYTYDNRAQLTGANHSNANNPDETYTYDANGNRVTSSIHGNGYVTGKGNRLLSDGKYNYEYDNEGNLTKQTEIATGKVQELTWDYRNRLVAFVDKDAAGKETQRVEFTYDAFNRRIAKAIDTNPQDTTPAVVTQFVYDGSNVLLEFVDSDGAGANQPVLDKRYLHGAGVDQVLAQEIAGNVVWLLTDHLGTVRDLVNNSGAVVNHLVYDSYGQVISESNPAVDTRYLFTGREFDSETGLYYYRARYYDQTMGRFLSEDPIGFDGKDNNLYRYVFNSPLMFNDPSGNIIPLICVALGITELDLLFLAGLTAIGINTVNNQQQNSQNNSPLENRSSSGDDDSIKGGHDKNKRPSSQEKHEKGDERRGRDQGGEKGDARRRPNPNKRR</sequence>
<evidence type="ECO:0000313" key="4">
    <source>
        <dbReference type="EMBL" id="MBD2279985.1"/>
    </source>
</evidence>
<keyword evidence="1" id="KW-0677">Repeat</keyword>
<dbReference type="NCBIfam" id="TIGR03696">
    <property type="entry name" value="Rhs_assc_core"/>
    <property type="match status" value="1"/>
</dbReference>
<proteinExistence type="predicted"/>
<feature type="compositionally biased region" description="Basic and acidic residues" evidence="2">
    <location>
        <begin position="469"/>
        <end position="494"/>
    </location>
</feature>
<accession>A0ABR8C0U8</accession>
<comment type="caution">
    <text evidence="4">The sequence shown here is derived from an EMBL/GenBank/DDBJ whole genome shotgun (WGS) entry which is preliminary data.</text>
</comment>
<dbReference type="InterPro" id="IPR050708">
    <property type="entry name" value="T6SS_VgrG/RHS"/>
</dbReference>
<dbReference type="EMBL" id="JACJQT010000048">
    <property type="protein sequence ID" value="MBD2279985.1"/>
    <property type="molecule type" value="Genomic_DNA"/>
</dbReference>
<dbReference type="InterPro" id="IPR022385">
    <property type="entry name" value="Rhs_assc_core"/>
</dbReference>
<dbReference type="Pfam" id="PF25023">
    <property type="entry name" value="TEN_YD-shell"/>
    <property type="match status" value="1"/>
</dbReference>
<evidence type="ECO:0000256" key="1">
    <source>
        <dbReference type="ARBA" id="ARBA00022737"/>
    </source>
</evidence>
<evidence type="ECO:0000313" key="5">
    <source>
        <dbReference type="Proteomes" id="UP000606721"/>
    </source>
</evidence>
<name>A0ABR8C0U8_APHFL</name>
<evidence type="ECO:0000256" key="2">
    <source>
        <dbReference type="SAM" id="MobiDB-lite"/>
    </source>
</evidence>
<dbReference type="PANTHER" id="PTHR32305:SF15">
    <property type="entry name" value="PROTEIN RHSA-RELATED"/>
    <property type="match status" value="1"/>
</dbReference>
<evidence type="ECO:0000259" key="3">
    <source>
        <dbReference type="Pfam" id="PF25023"/>
    </source>
</evidence>
<dbReference type="PANTHER" id="PTHR32305">
    <property type="match status" value="1"/>
</dbReference>
<dbReference type="InterPro" id="IPR056823">
    <property type="entry name" value="TEN-like_YD-shell"/>
</dbReference>
<feature type="region of interest" description="Disordered" evidence="2">
    <location>
        <begin position="436"/>
        <end position="502"/>
    </location>
</feature>